<dbReference type="EMBL" id="CAJNYV010004044">
    <property type="protein sequence ID" value="CAF3637667.1"/>
    <property type="molecule type" value="Genomic_DNA"/>
</dbReference>
<dbReference type="AlphaFoldDB" id="A0A818QIB6"/>
<dbReference type="Proteomes" id="UP000663865">
    <property type="component" value="Unassembled WGS sequence"/>
</dbReference>
<proteinExistence type="predicted"/>
<name>A0A818QIB6_9BILA</name>
<evidence type="ECO:0000313" key="1">
    <source>
        <dbReference type="EMBL" id="CAF3637667.1"/>
    </source>
</evidence>
<dbReference type="PANTHER" id="PTHR43686">
    <property type="entry name" value="SULFURTRANSFERASE-RELATED"/>
    <property type="match status" value="1"/>
</dbReference>
<dbReference type="PANTHER" id="PTHR43686:SF1">
    <property type="entry name" value="AMINOTRAN_5 DOMAIN-CONTAINING PROTEIN"/>
    <property type="match status" value="1"/>
</dbReference>
<evidence type="ECO:0000313" key="2">
    <source>
        <dbReference type="Proteomes" id="UP000663865"/>
    </source>
</evidence>
<comment type="caution">
    <text evidence="1">The sequence shown here is derived from an EMBL/GenBank/DDBJ whole genome shotgun (WGS) entry which is preliminary data.</text>
</comment>
<accession>A0A818QIB6</accession>
<protein>
    <submittedName>
        <fullName evidence="1">Uncharacterized protein</fullName>
    </submittedName>
</protein>
<reference evidence="1" key="1">
    <citation type="submission" date="2021-02" db="EMBL/GenBank/DDBJ databases">
        <authorList>
            <person name="Nowell W R."/>
        </authorList>
    </citation>
    <scope>NUCLEOTIDE SEQUENCE</scope>
</reference>
<organism evidence="1 2">
    <name type="scientific">Rotaria socialis</name>
    <dbReference type="NCBI Taxonomy" id="392032"/>
    <lineage>
        <taxon>Eukaryota</taxon>
        <taxon>Metazoa</taxon>
        <taxon>Spiralia</taxon>
        <taxon>Gnathifera</taxon>
        <taxon>Rotifera</taxon>
        <taxon>Eurotatoria</taxon>
        <taxon>Bdelloidea</taxon>
        <taxon>Philodinida</taxon>
        <taxon>Philodinidae</taxon>
        <taxon>Rotaria</taxon>
    </lineage>
</organism>
<sequence>MKFLAASENDQLDAITKNELIRSGFTRLNLSYFTSDEGVDYVLNAIEFIANDGWQFLPLYTHDSTTAVWRTRTIQLENPIIQLHSLQMITFENGTIEENFAVQQMEPTVMTNLNTHNLMINSTSNDSIEQARAMMKHITRYVCENIDLRTDPPLDIPVRYQDFIWWCGVWV</sequence>
<gene>
    <name evidence="1" type="ORF">KIK155_LOCUS22750</name>
</gene>